<evidence type="ECO:0000313" key="3">
    <source>
        <dbReference type="EMBL" id="SDG46658.1"/>
    </source>
</evidence>
<name>A0A1G7UH39_9FIRM</name>
<dbReference type="STRING" id="1121419.SAMN05443529_103138"/>
<evidence type="ECO:0000256" key="1">
    <source>
        <dbReference type="SAM" id="Coils"/>
    </source>
</evidence>
<dbReference type="OrthoDB" id="1903697at2"/>
<dbReference type="AlphaFoldDB" id="A0A1G7UH39"/>
<feature type="coiled-coil region" evidence="1">
    <location>
        <begin position="62"/>
        <end position="112"/>
    </location>
</feature>
<dbReference type="Proteomes" id="UP000198656">
    <property type="component" value="Unassembled WGS sequence"/>
</dbReference>
<proteinExistence type="predicted"/>
<feature type="chain" id="PRO_5011495120" description="Outer membrane efflux protein" evidence="2">
    <location>
        <begin position="25"/>
        <end position="389"/>
    </location>
</feature>
<evidence type="ECO:0008006" key="5">
    <source>
        <dbReference type="Google" id="ProtNLM"/>
    </source>
</evidence>
<sequence length="389" mass="44270">MKKLYLSALITSMLIFGQPFTALADTAELKIINFKDIKGIINEQNIDVKINQNNRLNSEVTKAYLKRSIKDLEDDLEDIDSQRDQTEESSTRVSLGTEKRSLLDNLKELERNLADLPTSIAIADLEASMSDDTQTLTAESKFIAYNQLKLSSSDISLSIDTLQKQLEVLKSKEQLGLIPFTTVNDNINKLIDLQNQLESVHFQMDSYKGDLKNLFSFEKYPEIGTVPILNEAFTPEDQDSDLKKALESSYTIAIKKYEIVILQSDLEQAQKDHGLSSYQYKEANYNLMNANLELTQLEQELETTYHSIINDIAKKQSDLCLAEQDLTEEKVALSEAQVRMSLGMITQSEMDTAKNNYQVQENAVKTKQIDLFESKNNYDWFLKGMPYSS</sequence>
<dbReference type="SUPFAM" id="SSF56954">
    <property type="entry name" value="Outer membrane efflux proteins (OEP)"/>
    <property type="match status" value="1"/>
</dbReference>
<feature type="signal peptide" evidence="2">
    <location>
        <begin position="1"/>
        <end position="24"/>
    </location>
</feature>
<protein>
    <recommendedName>
        <fullName evidence="5">Outer membrane efflux protein</fullName>
    </recommendedName>
</protein>
<dbReference type="RefSeq" id="WP_092330259.1">
    <property type="nucleotide sequence ID" value="NZ_FNCP01000003.1"/>
</dbReference>
<evidence type="ECO:0000313" key="4">
    <source>
        <dbReference type="Proteomes" id="UP000198656"/>
    </source>
</evidence>
<feature type="coiled-coil region" evidence="1">
    <location>
        <begin position="280"/>
        <end position="307"/>
    </location>
</feature>
<accession>A0A1G7UH39</accession>
<dbReference type="Gene3D" id="1.20.1600.10">
    <property type="entry name" value="Outer membrane efflux proteins (OEP)"/>
    <property type="match status" value="1"/>
</dbReference>
<dbReference type="EMBL" id="FNCP01000003">
    <property type="protein sequence ID" value="SDG46658.1"/>
    <property type="molecule type" value="Genomic_DNA"/>
</dbReference>
<keyword evidence="2" id="KW-0732">Signal</keyword>
<gene>
    <name evidence="3" type="ORF">SAMN05443529_103138</name>
</gene>
<reference evidence="4" key="1">
    <citation type="submission" date="2016-10" db="EMBL/GenBank/DDBJ databases">
        <authorList>
            <person name="Varghese N."/>
            <person name="Submissions S."/>
        </authorList>
    </citation>
    <scope>NUCLEOTIDE SEQUENCE [LARGE SCALE GENOMIC DNA]</scope>
    <source>
        <strain evidence="4">DSM 8344</strain>
    </source>
</reference>
<keyword evidence="4" id="KW-1185">Reference proteome</keyword>
<evidence type="ECO:0000256" key="2">
    <source>
        <dbReference type="SAM" id="SignalP"/>
    </source>
</evidence>
<keyword evidence="1" id="KW-0175">Coiled coil</keyword>
<organism evidence="3 4">
    <name type="scientific">Desulfosporosinus hippei DSM 8344</name>
    <dbReference type="NCBI Taxonomy" id="1121419"/>
    <lineage>
        <taxon>Bacteria</taxon>
        <taxon>Bacillati</taxon>
        <taxon>Bacillota</taxon>
        <taxon>Clostridia</taxon>
        <taxon>Eubacteriales</taxon>
        <taxon>Desulfitobacteriaceae</taxon>
        <taxon>Desulfosporosinus</taxon>
    </lineage>
</organism>